<evidence type="ECO:0000313" key="7">
    <source>
        <dbReference type="Proteomes" id="UP000468581"/>
    </source>
</evidence>
<feature type="domain" description="HTH araC/xylS-type" evidence="5">
    <location>
        <begin position="456"/>
        <end position="564"/>
    </location>
</feature>
<gene>
    <name evidence="6" type="ORF">GWK08_04685</name>
</gene>
<evidence type="ECO:0000256" key="3">
    <source>
        <dbReference type="ARBA" id="ARBA00023163"/>
    </source>
</evidence>
<keyword evidence="3" id="KW-0804">Transcription</keyword>
<dbReference type="PANTHER" id="PTHR43280:SF2">
    <property type="entry name" value="HTH-TYPE TRANSCRIPTIONAL REGULATOR EXSA"/>
    <property type="match status" value="1"/>
</dbReference>
<evidence type="ECO:0000256" key="1">
    <source>
        <dbReference type="ARBA" id="ARBA00023015"/>
    </source>
</evidence>
<dbReference type="InterPro" id="IPR018060">
    <property type="entry name" value="HTH_AraC"/>
</dbReference>
<evidence type="ECO:0000313" key="6">
    <source>
        <dbReference type="EMBL" id="NER12726.1"/>
    </source>
</evidence>
<dbReference type="Pfam" id="PF12833">
    <property type="entry name" value="HTH_18"/>
    <property type="match status" value="1"/>
</dbReference>
<dbReference type="SUPFAM" id="SSF48452">
    <property type="entry name" value="TPR-like"/>
    <property type="match status" value="1"/>
</dbReference>
<dbReference type="GO" id="GO:0003700">
    <property type="term" value="F:DNA-binding transcription factor activity"/>
    <property type="evidence" value="ECO:0007669"/>
    <property type="project" value="InterPro"/>
</dbReference>
<dbReference type="EMBL" id="JAABOO010000001">
    <property type="protein sequence ID" value="NER12726.1"/>
    <property type="molecule type" value="Genomic_DNA"/>
</dbReference>
<name>A0A6P0UQP7_9FLAO</name>
<proteinExistence type="predicted"/>
<dbReference type="RefSeq" id="WP_163605736.1">
    <property type="nucleotide sequence ID" value="NZ_JAABOO010000001.1"/>
</dbReference>
<sequence>MKMKRVGNILVCLCFLIVNIGFSQIKIQNKASDSLLAKGYEELLEKYHYFRYEDATKAHDYITAYLYKAKKNNDSLKIAAGFHWLGRISDPEKEQQYADSIILVTRNKQNERYPAVGYANKGYWAYYFGAYNKALDFYLKAYEFAVKNENLKIQREIKHNLASLRTVCGFYEEAHQLHLEDLEFIESQTDYKIKDRVNYLAAISNLSSSFIQLKKLDSADIYIKKGILESIALEDSLRYYDFVSTSGYNEYYKGNYKAALDSLNKAFLVMADQNSRINHYLYKGRIAKDLNNIEEAISHFQKLDSIYEVYKDPVRELTEVYQTFINYYKEKGDVENQLKYVDKLLTVDSILDANFTYLSTNITKKYDIPQIVSQKETLIGRLEKEKEQNYIKIGVLGVLLLVSGSLFYYYYRKQRAFKRKFGYLMNDQKSGVKTFVSDEVKTKPLGITGISEEIIKKIIDRLRDFEQQNKFLDPSLTLNSMSKKLHTNSNYLSKIINHYEQKNFSNYINDLRIDYTVEQLKTNRQFRLYSIKGIAEEIGFNNAESFSKAFYKRTGIYPSYFVKELEKQIITK</sequence>
<dbReference type="SMART" id="SM00342">
    <property type="entry name" value="HTH_ARAC"/>
    <property type="match status" value="1"/>
</dbReference>
<accession>A0A6P0UQP7</accession>
<dbReference type="Gene3D" id="1.25.40.10">
    <property type="entry name" value="Tetratricopeptide repeat domain"/>
    <property type="match status" value="2"/>
</dbReference>
<keyword evidence="2" id="KW-0238">DNA-binding</keyword>
<keyword evidence="4" id="KW-1133">Transmembrane helix</keyword>
<keyword evidence="1" id="KW-0805">Transcription regulation</keyword>
<reference evidence="6 7" key="1">
    <citation type="submission" date="2020-01" db="EMBL/GenBank/DDBJ databases">
        <title>Leptobacterium flavescens.</title>
        <authorList>
            <person name="Wang G."/>
        </authorList>
    </citation>
    <scope>NUCLEOTIDE SEQUENCE [LARGE SCALE GENOMIC DNA]</scope>
    <source>
        <strain evidence="6 7">KCTC 22160</strain>
    </source>
</reference>
<organism evidence="6 7">
    <name type="scientific">Leptobacterium flavescens</name>
    <dbReference type="NCBI Taxonomy" id="472055"/>
    <lineage>
        <taxon>Bacteria</taxon>
        <taxon>Pseudomonadati</taxon>
        <taxon>Bacteroidota</taxon>
        <taxon>Flavobacteriia</taxon>
        <taxon>Flavobacteriales</taxon>
        <taxon>Flavobacteriaceae</taxon>
        <taxon>Leptobacterium</taxon>
    </lineage>
</organism>
<evidence type="ECO:0000259" key="5">
    <source>
        <dbReference type="PROSITE" id="PS01124"/>
    </source>
</evidence>
<protein>
    <submittedName>
        <fullName evidence="6">Helix-turn-helix domain-containing protein</fullName>
    </submittedName>
</protein>
<dbReference type="InterPro" id="IPR011990">
    <property type="entry name" value="TPR-like_helical_dom_sf"/>
</dbReference>
<dbReference type="Gene3D" id="1.10.10.60">
    <property type="entry name" value="Homeodomain-like"/>
    <property type="match status" value="2"/>
</dbReference>
<evidence type="ECO:0000256" key="2">
    <source>
        <dbReference type="ARBA" id="ARBA00023125"/>
    </source>
</evidence>
<dbReference type="GO" id="GO:0043565">
    <property type="term" value="F:sequence-specific DNA binding"/>
    <property type="evidence" value="ECO:0007669"/>
    <property type="project" value="InterPro"/>
</dbReference>
<keyword evidence="4" id="KW-0812">Transmembrane</keyword>
<dbReference type="PANTHER" id="PTHR43280">
    <property type="entry name" value="ARAC-FAMILY TRANSCRIPTIONAL REGULATOR"/>
    <property type="match status" value="1"/>
</dbReference>
<keyword evidence="7" id="KW-1185">Reference proteome</keyword>
<dbReference type="Proteomes" id="UP000468581">
    <property type="component" value="Unassembled WGS sequence"/>
</dbReference>
<dbReference type="AlphaFoldDB" id="A0A6P0UQP7"/>
<keyword evidence="4" id="KW-0472">Membrane</keyword>
<dbReference type="SUPFAM" id="SSF46689">
    <property type="entry name" value="Homeodomain-like"/>
    <property type="match status" value="1"/>
</dbReference>
<evidence type="ECO:0000256" key="4">
    <source>
        <dbReference type="SAM" id="Phobius"/>
    </source>
</evidence>
<feature type="transmembrane region" description="Helical" evidence="4">
    <location>
        <begin position="390"/>
        <end position="411"/>
    </location>
</feature>
<dbReference type="PROSITE" id="PS01124">
    <property type="entry name" value="HTH_ARAC_FAMILY_2"/>
    <property type="match status" value="1"/>
</dbReference>
<comment type="caution">
    <text evidence="6">The sequence shown here is derived from an EMBL/GenBank/DDBJ whole genome shotgun (WGS) entry which is preliminary data.</text>
</comment>
<dbReference type="InterPro" id="IPR009057">
    <property type="entry name" value="Homeodomain-like_sf"/>
</dbReference>